<evidence type="ECO:0000256" key="6">
    <source>
        <dbReference type="SAM" id="SignalP"/>
    </source>
</evidence>
<dbReference type="InterPro" id="IPR001828">
    <property type="entry name" value="ANF_lig-bd_rcpt"/>
</dbReference>
<reference evidence="8" key="1">
    <citation type="submission" date="2023-03" db="EMBL/GenBank/DDBJ databases">
        <authorList>
            <person name="Steffen K."/>
            <person name="Cardenas P."/>
        </authorList>
    </citation>
    <scope>NUCLEOTIDE SEQUENCE</scope>
</reference>
<comment type="caution">
    <text evidence="8">The sequence shown here is derived from an EMBL/GenBank/DDBJ whole genome shotgun (WGS) entry which is preliminary data.</text>
</comment>
<dbReference type="SUPFAM" id="SSF53822">
    <property type="entry name" value="Periplasmic binding protein-like I"/>
    <property type="match status" value="1"/>
</dbReference>
<feature type="region of interest" description="Disordered" evidence="5">
    <location>
        <begin position="157"/>
        <end position="186"/>
    </location>
</feature>
<evidence type="ECO:0000256" key="2">
    <source>
        <dbReference type="ARBA" id="ARBA00022692"/>
    </source>
</evidence>
<keyword evidence="6" id="KW-0732">Signal</keyword>
<accession>A0AA35RTB1</accession>
<evidence type="ECO:0000259" key="7">
    <source>
        <dbReference type="Pfam" id="PF01094"/>
    </source>
</evidence>
<evidence type="ECO:0000256" key="3">
    <source>
        <dbReference type="ARBA" id="ARBA00022989"/>
    </source>
</evidence>
<evidence type="ECO:0000256" key="5">
    <source>
        <dbReference type="SAM" id="MobiDB-lite"/>
    </source>
</evidence>
<dbReference type="AlphaFoldDB" id="A0AA35RTB1"/>
<gene>
    <name evidence="8" type="ORF">GBAR_LOCUS9841</name>
</gene>
<dbReference type="EMBL" id="CASHTH010001481">
    <property type="protein sequence ID" value="CAI8015936.1"/>
    <property type="molecule type" value="Genomic_DNA"/>
</dbReference>
<dbReference type="Pfam" id="PF01094">
    <property type="entry name" value="ANF_receptor"/>
    <property type="match status" value="1"/>
</dbReference>
<keyword evidence="8" id="KW-0675">Receptor</keyword>
<feature type="compositionally biased region" description="Basic and acidic residues" evidence="5">
    <location>
        <begin position="172"/>
        <end position="186"/>
    </location>
</feature>
<feature type="chain" id="PRO_5041283697" evidence="6">
    <location>
        <begin position="24"/>
        <end position="186"/>
    </location>
</feature>
<evidence type="ECO:0000256" key="4">
    <source>
        <dbReference type="ARBA" id="ARBA00023136"/>
    </source>
</evidence>
<dbReference type="GO" id="GO:0016020">
    <property type="term" value="C:membrane"/>
    <property type="evidence" value="ECO:0007669"/>
    <property type="project" value="UniProtKB-SubCell"/>
</dbReference>
<evidence type="ECO:0000313" key="8">
    <source>
        <dbReference type="EMBL" id="CAI8015936.1"/>
    </source>
</evidence>
<dbReference type="InterPro" id="IPR028082">
    <property type="entry name" value="Peripla_BP_I"/>
</dbReference>
<dbReference type="Gene3D" id="3.40.50.2300">
    <property type="match status" value="1"/>
</dbReference>
<organism evidence="8 9">
    <name type="scientific">Geodia barretti</name>
    <name type="common">Barrett's horny sponge</name>
    <dbReference type="NCBI Taxonomy" id="519541"/>
    <lineage>
        <taxon>Eukaryota</taxon>
        <taxon>Metazoa</taxon>
        <taxon>Porifera</taxon>
        <taxon>Demospongiae</taxon>
        <taxon>Heteroscleromorpha</taxon>
        <taxon>Tetractinellida</taxon>
        <taxon>Astrophorina</taxon>
        <taxon>Geodiidae</taxon>
        <taxon>Geodia</taxon>
    </lineage>
</organism>
<feature type="signal peptide" evidence="6">
    <location>
        <begin position="1"/>
        <end position="23"/>
    </location>
</feature>
<proteinExistence type="predicted"/>
<comment type="subcellular location">
    <subcellularLocation>
        <location evidence="1">Membrane</location>
    </subcellularLocation>
</comment>
<evidence type="ECO:0000256" key="1">
    <source>
        <dbReference type="ARBA" id="ARBA00004370"/>
    </source>
</evidence>
<evidence type="ECO:0000313" key="9">
    <source>
        <dbReference type="Proteomes" id="UP001174909"/>
    </source>
</evidence>
<sequence>MKCFPVVSAALILAWAVASLVSGQDDLKTVYFSLIVSNGEYGFRSSGAVPSIDLALEAVRSMQVLPGYNLTYETVRNSKCTRTDSLDAFFVDTQSGASPKIAVVGCGCSPATEPVAEISHHWNITQISFAAGLSVAQRQVEVQVLFPYHSHDVKLCPGHPRSPQQVQLETTGRLHSEPERLSNDCE</sequence>
<protein>
    <submittedName>
        <fullName evidence="8">Gamma-aminobutyric acid type B receptor subunit 2</fullName>
    </submittedName>
</protein>
<keyword evidence="9" id="KW-1185">Reference proteome</keyword>
<name>A0AA35RTB1_GEOBA</name>
<keyword evidence="2" id="KW-0812">Transmembrane</keyword>
<dbReference type="Proteomes" id="UP001174909">
    <property type="component" value="Unassembled WGS sequence"/>
</dbReference>
<keyword evidence="3" id="KW-1133">Transmembrane helix</keyword>
<feature type="domain" description="Receptor ligand binding region" evidence="7">
    <location>
        <begin position="50"/>
        <end position="131"/>
    </location>
</feature>
<keyword evidence="4" id="KW-0472">Membrane</keyword>